<name>A0A3M7R8U3_BRAPC</name>
<evidence type="ECO:0000313" key="3">
    <source>
        <dbReference type="Proteomes" id="UP000276133"/>
    </source>
</evidence>
<dbReference type="Proteomes" id="UP000276133">
    <property type="component" value="Unassembled WGS sequence"/>
</dbReference>
<reference evidence="2 3" key="1">
    <citation type="journal article" date="2018" name="Sci. Rep.">
        <title>Genomic signatures of local adaptation to the degree of environmental predictability in rotifers.</title>
        <authorList>
            <person name="Franch-Gras L."/>
            <person name="Hahn C."/>
            <person name="Garcia-Roger E.M."/>
            <person name="Carmona M.J."/>
            <person name="Serra M."/>
            <person name="Gomez A."/>
        </authorList>
    </citation>
    <scope>NUCLEOTIDE SEQUENCE [LARGE SCALE GENOMIC DNA]</scope>
    <source>
        <strain evidence="2">HYR1</strain>
    </source>
</reference>
<feature type="region of interest" description="Disordered" evidence="1">
    <location>
        <begin position="1"/>
        <end position="61"/>
    </location>
</feature>
<accession>A0A3M7R8U3</accession>
<sequence>MITRNFETDPEPVRVTRKRNVGSPRVENPKTKKTKTNSQHKDPELVGSLQKRLRGRSLKAQ</sequence>
<comment type="caution">
    <text evidence="2">The sequence shown here is derived from an EMBL/GenBank/DDBJ whole genome shotgun (WGS) entry which is preliminary data.</text>
</comment>
<feature type="compositionally biased region" description="Basic residues" evidence="1">
    <location>
        <begin position="51"/>
        <end position="61"/>
    </location>
</feature>
<organism evidence="2 3">
    <name type="scientific">Brachionus plicatilis</name>
    <name type="common">Marine rotifer</name>
    <name type="synonym">Brachionus muelleri</name>
    <dbReference type="NCBI Taxonomy" id="10195"/>
    <lineage>
        <taxon>Eukaryota</taxon>
        <taxon>Metazoa</taxon>
        <taxon>Spiralia</taxon>
        <taxon>Gnathifera</taxon>
        <taxon>Rotifera</taxon>
        <taxon>Eurotatoria</taxon>
        <taxon>Monogononta</taxon>
        <taxon>Pseudotrocha</taxon>
        <taxon>Ploima</taxon>
        <taxon>Brachionidae</taxon>
        <taxon>Brachionus</taxon>
    </lineage>
</organism>
<dbReference type="EMBL" id="REGN01003929">
    <property type="protein sequence ID" value="RNA20032.1"/>
    <property type="molecule type" value="Genomic_DNA"/>
</dbReference>
<protein>
    <submittedName>
        <fullName evidence="2">Uncharacterized protein</fullName>
    </submittedName>
</protein>
<evidence type="ECO:0000313" key="2">
    <source>
        <dbReference type="EMBL" id="RNA20032.1"/>
    </source>
</evidence>
<dbReference type="AlphaFoldDB" id="A0A3M7R8U3"/>
<keyword evidence="3" id="KW-1185">Reference proteome</keyword>
<gene>
    <name evidence="2" type="ORF">BpHYR1_027577</name>
</gene>
<evidence type="ECO:0000256" key="1">
    <source>
        <dbReference type="SAM" id="MobiDB-lite"/>
    </source>
</evidence>
<proteinExistence type="predicted"/>